<comment type="similarity">
    <text evidence="1">Belongs to the DP1 family.</text>
</comment>
<dbReference type="InterPro" id="IPR004345">
    <property type="entry name" value="TB2_DP1_HVA22"/>
</dbReference>
<feature type="region of interest" description="Disordered" evidence="2">
    <location>
        <begin position="295"/>
        <end position="382"/>
    </location>
</feature>
<evidence type="ECO:0000313" key="3">
    <source>
        <dbReference type="EMBL" id="BET01758.1"/>
    </source>
</evidence>
<feature type="transmembrane region" description="Helical" evidence="1">
    <location>
        <begin position="27"/>
        <end position="52"/>
    </location>
</feature>
<keyword evidence="1" id="KW-0812">Transmembrane</keyword>
<comment type="caution">
    <text evidence="1">Lacks conserved residue(s) required for the propagation of feature annotation.</text>
</comment>
<proteinExistence type="inferred from homology"/>
<keyword evidence="4" id="KW-1185">Reference proteome</keyword>
<dbReference type="Pfam" id="PF03134">
    <property type="entry name" value="TB2_DP1_HVA22"/>
    <property type="match status" value="1"/>
</dbReference>
<organism evidence="3 4">
    <name type="scientific">Nesidiocoris tenuis</name>
    <dbReference type="NCBI Taxonomy" id="355587"/>
    <lineage>
        <taxon>Eukaryota</taxon>
        <taxon>Metazoa</taxon>
        <taxon>Ecdysozoa</taxon>
        <taxon>Arthropoda</taxon>
        <taxon>Hexapoda</taxon>
        <taxon>Insecta</taxon>
        <taxon>Pterygota</taxon>
        <taxon>Neoptera</taxon>
        <taxon>Paraneoptera</taxon>
        <taxon>Hemiptera</taxon>
        <taxon>Heteroptera</taxon>
        <taxon>Panheteroptera</taxon>
        <taxon>Cimicomorpha</taxon>
        <taxon>Miridae</taxon>
        <taxon>Dicyphina</taxon>
        <taxon>Nesidiocoris</taxon>
    </lineage>
</organism>
<feature type="region of interest" description="Disordered" evidence="2">
    <location>
        <begin position="230"/>
        <end position="277"/>
    </location>
</feature>
<accession>A0ABN7BBI7</accession>
<evidence type="ECO:0000256" key="1">
    <source>
        <dbReference type="RuleBase" id="RU362006"/>
    </source>
</evidence>
<dbReference type="EMBL" id="AP028921">
    <property type="protein sequence ID" value="BET01758.1"/>
    <property type="molecule type" value="Genomic_DNA"/>
</dbReference>
<keyword evidence="1" id="KW-0472">Membrane</keyword>
<protein>
    <recommendedName>
        <fullName evidence="1">Receptor expression-enhancing protein</fullName>
    </recommendedName>
</protein>
<evidence type="ECO:0000256" key="2">
    <source>
        <dbReference type="SAM" id="MobiDB-lite"/>
    </source>
</evidence>
<reference evidence="3 4" key="1">
    <citation type="submission" date="2023-09" db="EMBL/GenBank/DDBJ databases">
        <title>Nesidiocoris tenuis whole genome shotgun sequence.</title>
        <authorList>
            <person name="Shibata T."/>
            <person name="Shimoda M."/>
            <person name="Kobayashi T."/>
            <person name="Uehara T."/>
        </authorList>
    </citation>
    <scope>NUCLEOTIDE SEQUENCE [LARGE SCALE GENOMIC DNA]</scope>
    <source>
        <strain evidence="3 4">Japan</strain>
    </source>
</reference>
<feature type="compositionally biased region" description="Polar residues" evidence="2">
    <location>
        <begin position="329"/>
        <end position="339"/>
    </location>
</feature>
<feature type="compositionally biased region" description="Pro residues" evidence="2">
    <location>
        <begin position="355"/>
        <end position="373"/>
    </location>
</feature>
<comment type="subcellular location">
    <subcellularLocation>
        <location evidence="1">Membrane</location>
        <topology evidence="1">Multi-pass membrane protein</topology>
    </subcellularLocation>
</comment>
<keyword evidence="1" id="KW-1133">Transmembrane helix</keyword>
<sequence>MVFGILLPVYESYKAVKTKDVRQYLRWMMYWIVFGLFMCAETFTDIFLGFWFPFYYEIKVAAVFWLLSPTTKGSSFLYRKFVHPAFEKREPEIDEMISQTKERGYNTIVNFGSRSVAYATQVILQTAVKGGGGLMEQIIKKSYSLTDLPQSPQQAVDVVDVQTRPTRPGATRGRRSAVRSAADLRFSEVDVDIRTPNRNSIIGDIRSSEDISSGYSSTDQLYTEGVLTRSSSVTSARVRGTGARTSIPRRAPLAEDYEEDSEDEYESPMPVGGQSYQNFPISSFHSVHVNSQAQEVLKSHELSPKTEQNPVENQIREKNSLDLPDVDKTGSQCSLLSDNSDGDPDRKGKYNKKLAPPPPPVLSPPVIAPPPKLSFPDRFTDD</sequence>
<feature type="compositionally biased region" description="Low complexity" evidence="2">
    <location>
        <begin position="230"/>
        <end position="241"/>
    </location>
</feature>
<dbReference type="Proteomes" id="UP001307889">
    <property type="component" value="Chromosome 13"/>
</dbReference>
<gene>
    <name evidence="3" type="ORF">NTJ_14575</name>
</gene>
<dbReference type="PANTHER" id="PTHR12300:SF117">
    <property type="entry name" value="LP05237P-RELATED"/>
    <property type="match status" value="1"/>
</dbReference>
<name>A0ABN7BBI7_9HEMI</name>
<evidence type="ECO:0000313" key="4">
    <source>
        <dbReference type="Proteomes" id="UP001307889"/>
    </source>
</evidence>
<feature type="compositionally biased region" description="Acidic residues" evidence="2">
    <location>
        <begin position="255"/>
        <end position="266"/>
    </location>
</feature>
<dbReference type="PANTHER" id="PTHR12300">
    <property type="entry name" value="HVA22-LIKE PROTEINS"/>
    <property type="match status" value="1"/>
</dbReference>
<feature type="compositionally biased region" description="Basic and acidic residues" evidence="2">
    <location>
        <begin position="314"/>
        <end position="328"/>
    </location>
</feature>